<keyword evidence="18" id="KW-1185">Reference proteome</keyword>
<name>A0A0M9DHJ3_9BACI</name>
<dbReference type="GO" id="GO:0042744">
    <property type="term" value="P:hydrogen peroxide catabolic process"/>
    <property type="evidence" value="ECO:0007669"/>
    <property type="project" value="UniProtKB-UniRule"/>
</dbReference>
<dbReference type="PANTHER" id="PTHR42821:SF1">
    <property type="entry name" value="CATALASE-B"/>
    <property type="match status" value="1"/>
</dbReference>
<accession>A0A0M9DHJ3</accession>
<evidence type="ECO:0000256" key="6">
    <source>
        <dbReference type="ARBA" id="ARBA00022723"/>
    </source>
</evidence>
<dbReference type="GO" id="GO:0020037">
    <property type="term" value="F:heme binding"/>
    <property type="evidence" value="ECO:0007669"/>
    <property type="project" value="UniProtKB-UniRule"/>
</dbReference>
<dbReference type="FunFam" id="2.40.180.10:FF:000003">
    <property type="entry name" value="Catalase"/>
    <property type="match status" value="1"/>
</dbReference>
<evidence type="ECO:0000313" key="17">
    <source>
        <dbReference type="EMBL" id="KOY81598.1"/>
    </source>
</evidence>
<keyword evidence="6 10" id="KW-0479">Metal-binding</keyword>
<feature type="binding site" description="axial binding residue" evidence="11">
    <location>
        <position position="361"/>
    </location>
    <ligand>
        <name>heme</name>
        <dbReference type="ChEBI" id="CHEBI:30413"/>
    </ligand>
    <ligandPart>
        <name>Fe</name>
        <dbReference type="ChEBI" id="CHEBI:18248"/>
    </ligandPart>
</feature>
<dbReference type="Pfam" id="PF00199">
    <property type="entry name" value="Catalase"/>
    <property type="match status" value="1"/>
</dbReference>
<dbReference type="InterPro" id="IPR011614">
    <property type="entry name" value="Catalase_core"/>
</dbReference>
<feature type="domain" description="Catalase core" evidence="16">
    <location>
        <begin position="28"/>
        <end position="414"/>
    </location>
</feature>
<dbReference type="AlphaFoldDB" id="A0A0M9DHJ3"/>
<feature type="binding site" evidence="12">
    <location>
        <position position="368"/>
    </location>
    <ligand>
        <name>heme</name>
        <dbReference type="ChEBI" id="CHEBI:30413"/>
    </ligand>
</feature>
<dbReference type="InterPro" id="IPR002226">
    <property type="entry name" value="Catalase_haem_BS"/>
</dbReference>
<feature type="binding site" evidence="12">
    <location>
        <position position="161"/>
    </location>
    <ligand>
        <name>heme</name>
        <dbReference type="ChEBI" id="CHEBI:30413"/>
    </ligand>
</feature>
<dbReference type="Proteomes" id="UP000037977">
    <property type="component" value="Unassembled WGS sequence"/>
</dbReference>
<evidence type="ECO:0000256" key="10">
    <source>
        <dbReference type="PIRNR" id="PIRNR038927"/>
    </source>
</evidence>
<dbReference type="Pfam" id="PF18011">
    <property type="entry name" value="Catalase_C"/>
    <property type="match status" value="1"/>
</dbReference>
<sequence length="688" mass="77669">MNENVDSSNKKRKQLEPFIHETEGKKMTSNEGIPISDDENSLTAGDRGPTLIEDFLAREKLAHFDRERIPERVVHARGYGAHGEFELYESLSDITMADFLQDPNKKTPLFVRFSQVVGSRGCNETNRDVRGFSLKFYTDEGNFDLVAINMPVFFIQDAIKFPDLIHSVKPEPDNEYPQGQTAHDTFWDFMGANKETAHMSLWIMTGRAIPKSFRTMEGFGVHTFRLVNKDGVAHFVKFHIKPMLGVHTLIWDEAQQLGADADYHRRDLWINIANGNYPEYELAIQIIKEEDEFAFDFDILDPTKLWPEEDVPLRKIGKITINRNVDNAFAETEQSAFHPGNIVRGIDFSNDPLLQGRLFSYTDTQQARLGPNHQQLPINRPVCPFANNQRDGASRLIIDRGKVSYHRNGLANNTPYPVPGTQGGFVTYPSTVEGRKVRQTAPSFKDHYSQARMFWNSMSDVEKQQIIGAFCFELGKCRPFVRQGMVNVLAHISHDLARNVSKELGTTVPDVPESTVTKSSPALSLMNTTFVPDTLRVGVFLAEGFDGPSVKKLLDTLVKAKLQMVIVHDRLGTVTGTEGVQYEVDDSFLTGSSLTYDGVLIVGSGNITPYFTYEVQKYTVNIYNHFKPIATMQNGEAVLEPLNLVYDNRIGIMNDSSPDFAKSFIDIMAQQRFWDRPSYLYPSSISSG</sequence>
<comment type="cofactor">
    <cofactor evidence="1 10 11">
        <name>heme</name>
        <dbReference type="ChEBI" id="CHEBI:30413"/>
    </cofactor>
</comment>
<evidence type="ECO:0000256" key="9">
    <source>
        <dbReference type="ARBA" id="ARBA00023324"/>
    </source>
</evidence>
<dbReference type="PIRSF" id="PIRSF038927">
    <property type="entry name" value="Catalase_clade2"/>
    <property type="match status" value="1"/>
</dbReference>
<dbReference type="RefSeq" id="WP_053995667.1">
    <property type="nucleotide sequence ID" value="NZ_CP065643.1"/>
</dbReference>
<dbReference type="PANTHER" id="PTHR42821">
    <property type="entry name" value="CATALASE"/>
    <property type="match status" value="1"/>
</dbReference>
<comment type="similarity">
    <text evidence="2">Belongs to the catalase family. HPII subfamily.</text>
</comment>
<evidence type="ECO:0000313" key="18">
    <source>
        <dbReference type="Proteomes" id="UP000037977"/>
    </source>
</evidence>
<dbReference type="Gene3D" id="1.20.1370.20">
    <property type="match status" value="1"/>
</dbReference>
<protein>
    <recommendedName>
        <fullName evidence="3 10">Catalase</fullName>
        <ecNumber evidence="3 10">1.11.1.6</ecNumber>
    </recommendedName>
</protein>
<feature type="cross-link" description="3'-histidyl-3-tyrosine (His-Tyr)" evidence="13">
    <location>
        <begin position="338"/>
        <end position="361"/>
    </location>
</feature>
<evidence type="ECO:0000256" key="14">
    <source>
        <dbReference type="RuleBase" id="RU000498"/>
    </source>
</evidence>
<evidence type="ECO:0000256" key="12">
    <source>
        <dbReference type="PIRSR" id="PIRSR038927-3"/>
    </source>
</evidence>
<dbReference type="InterPro" id="IPR010582">
    <property type="entry name" value="Catalase_immune_responsive"/>
</dbReference>
<keyword evidence="7 10" id="KW-0560">Oxidoreductase</keyword>
<dbReference type="PATRIC" id="fig|33935.3.peg.4916"/>
<evidence type="ECO:0000256" key="3">
    <source>
        <dbReference type="ARBA" id="ARBA00012314"/>
    </source>
</evidence>
<dbReference type="PROSITE" id="PS00437">
    <property type="entry name" value="CATALASE_1"/>
    <property type="match status" value="1"/>
</dbReference>
<evidence type="ECO:0000256" key="8">
    <source>
        <dbReference type="ARBA" id="ARBA00023004"/>
    </source>
</evidence>
<dbReference type="PROSITE" id="PS00438">
    <property type="entry name" value="CATALASE_2"/>
    <property type="match status" value="1"/>
</dbReference>
<dbReference type="EMBL" id="LGCI01000009">
    <property type="protein sequence ID" value="KOY81598.1"/>
    <property type="molecule type" value="Genomic_DNA"/>
</dbReference>
<comment type="catalytic activity">
    <reaction evidence="10 14">
        <text>2 H2O2 = O2 + 2 H2O</text>
        <dbReference type="Rhea" id="RHEA:20309"/>
        <dbReference type="ChEBI" id="CHEBI:15377"/>
        <dbReference type="ChEBI" id="CHEBI:15379"/>
        <dbReference type="ChEBI" id="CHEBI:16240"/>
        <dbReference type="EC" id="1.11.1.6"/>
    </reaction>
</comment>
<evidence type="ECO:0000256" key="11">
    <source>
        <dbReference type="PIRSR" id="PIRSR038927-2"/>
    </source>
</evidence>
<organism evidence="17 18">
    <name type="scientific">Lysinibacillus macroides</name>
    <dbReference type="NCBI Taxonomy" id="33935"/>
    <lineage>
        <taxon>Bacteria</taxon>
        <taxon>Bacillati</taxon>
        <taxon>Bacillota</taxon>
        <taxon>Bacilli</taxon>
        <taxon>Bacillales</taxon>
        <taxon>Bacillaceae</taxon>
        <taxon>Lysinibacillus</taxon>
    </lineage>
</organism>
<proteinExistence type="inferred from homology"/>
<gene>
    <name evidence="17" type="ORF">ADM90_14480</name>
</gene>
<feature type="compositionally biased region" description="Basic and acidic residues" evidence="15">
    <location>
        <begin position="14"/>
        <end position="28"/>
    </location>
</feature>
<dbReference type="EC" id="1.11.1.6" evidence="3 10"/>
<comment type="function">
    <text evidence="10">Decomposes hydrogen peroxide into water and oxygen; serves to protect cells from the toxic effects of hydrogen peroxide.</text>
</comment>
<dbReference type="InterPro" id="IPR041399">
    <property type="entry name" value="Catalase_large_C"/>
</dbReference>
<dbReference type="SUPFAM" id="SSF52317">
    <property type="entry name" value="Class I glutamine amidotransferase-like"/>
    <property type="match status" value="1"/>
</dbReference>
<keyword evidence="8 10" id="KW-0408">Iron</keyword>
<evidence type="ECO:0000256" key="13">
    <source>
        <dbReference type="PIRSR" id="PIRSR038927-4"/>
    </source>
</evidence>
<dbReference type="Gene3D" id="2.40.180.10">
    <property type="entry name" value="Catalase core domain"/>
    <property type="match status" value="1"/>
</dbReference>
<dbReference type="SUPFAM" id="SSF56634">
    <property type="entry name" value="Heme-dependent catalase-like"/>
    <property type="match status" value="1"/>
</dbReference>
<evidence type="ECO:0000256" key="5">
    <source>
        <dbReference type="ARBA" id="ARBA00022617"/>
    </source>
</evidence>
<reference evidence="17 18" key="1">
    <citation type="submission" date="2015-07" db="EMBL/GenBank/DDBJ databases">
        <title>Genome sequencing project for genomic taxonomy and phylogenomics of Bacillus-like bacteria.</title>
        <authorList>
            <person name="Liu B."/>
            <person name="Wang J."/>
            <person name="Zhu Y."/>
            <person name="Liu G."/>
            <person name="Chen Q."/>
            <person name="Chen Z."/>
            <person name="Che J."/>
            <person name="Ge C."/>
            <person name="Shi H."/>
            <person name="Pan Z."/>
            <person name="Liu X."/>
        </authorList>
    </citation>
    <scope>NUCLEOTIDE SEQUENCE [LARGE SCALE GENOMIC DNA]</scope>
    <source>
        <strain evidence="17 18">DSM 54</strain>
    </source>
</reference>
<dbReference type="InterPro" id="IPR043156">
    <property type="entry name" value="Catalase_clade2_helical"/>
</dbReference>
<feature type="binding site" evidence="12">
    <location>
        <position position="72"/>
    </location>
    <ligand>
        <name>heme</name>
        <dbReference type="ChEBI" id="CHEBI:30413"/>
    </ligand>
</feature>
<feature type="region of interest" description="Disordered" evidence="15">
    <location>
        <begin position="1"/>
        <end position="46"/>
    </location>
</feature>
<evidence type="ECO:0000259" key="16">
    <source>
        <dbReference type="SMART" id="SM01060"/>
    </source>
</evidence>
<dbReference type="PROSITE" id="PS51402">
    <property type="entry name" value="CATALASE_3"/>
    <property type="match status" value="1"/>
</dbReference>
<evidence type="ECO:0000256" key="7">
    <source>
        <dbReference type="ARBA" id="ARBA00023002"/>
    </source>
</evidence>
<keyword evidence="9 10" id="KW-0376">Hydrogen peroxide</keyword>
<dbReference type="Pfam" id="PF06628">
    <property type="entry name" value="Catalase-rel"/>
    <property type="match status" value="1"/>
</dbReference>
<dbReference type="PRINTS" id="PR00067">
    <property type="entry name" value="CATALASE"/>
</dbReference>
<comment type="caution">
    <text evidence="17">The sequence shown here is derived from an EMBL/GenBank/DDBJ whole genome shotgun (WGS) entry which is preliminary data.</text>
</comment>
<dbReference type="CDD" id="cd03132">
    <property type="entry name" value="GATase1_catalase"/>
    <property type="match status" value="1"/>
</dbReference>
<dbReference type="GO" id="GO:0006979">
    <property type="term" value="P:response to oxidative stress"/>
    <property type="evidence" value="ECO:0007669"/>
    <property type="project" value="InterPro"/>
</dbReference>
<evidence type="ECO:0000256" key="4">
    <source>
        <dbReference type="ARBA" id="ARBA00022559"/>
    </source>
</evidence>
<dbReference type="InterPro" id="IPR018028">
    <property type="entry name" value="Catalase"/>
</dbReference>
<dbReference type="InterPro" id="IPR020835">
    <property type="entry name" value="Catalase_sf"/>
</dbReference>
<dbReference type="GO" id="GO:0005829">
    <property type="term" value="C:cytosol"/>
    <property type="evidence" value="ECO:0007669"/>
    <property type="project" value="TreeGrafter"/>
</dbReference>
<dbReference type="GO" id="GO:0046872">
    <property type="term" value="F:metal ion binding"/>
    <property type="evidence" value="ECO:0007669"/>
    <property type="project" value="UniProtKB-KW"/>
</dbReference>
<evidence type="ECO:0000256" key="2">
    <source>
        <dbReference type="ARBA" id="ARBA00010660"/>
    </source>
</evidence>
<keyword evidence="5 10" id="KW-0349">Heme</keyword>
<feature type="binding site" evidence="12">
    <location>
        <position position="112"/>
    </location>
    <ligand>
        <name>heme</name>
        <dbReference type="ChEBI" id="CHEBI:30413"/>
    </ligand>
</feature>
<feature type="binding site" evidence="12">
    <location>
        <position position="357"/>
    </location>
    <ligand>
        <name>heme</name>
        <dbReference type="ChEBI" id="CHEBI:30413"/>
    </ligand>
</feature>
<evidence type="ECO:0000256" key="1">
    <source>
        <dbReference type="ARBA" id="ARBA00001971"/>
    </source>
</evidence>
<dbReference type="InterPro" id="IPR024712">
    <property type="entry name" value="Catalase_clade2"/>
</dbReference>
<evidence type="ECO:0000256" key="15">
    <source>
        <dbReference type="SAM" id="MobiDB-lite"/>
    </source>
</evidence>
<dbReference type="InterPro" id="IPR024708">
    <property type="entry name" value="Catalase_AS"/>
</dbReference>
<dbReference type="Gene3D" id="3.40.50.880">
    <property type="match status" value="1"/>
</dbReference>
<keyword evidence="4 10" id="KW-0575">Peroxidase</keyword>
<dbReference type="GO" id="GO:0004096">
    <property type="term" value="F:catalase activity"/>
    <property type="evidence" value="ECO:0007669"/>
    <property type="project" value="UniProtKB-UniRule"/>
</dbReference>
<dbReference type="SMART" id="SM01060">
    <property type="entry name" value="Catalase"/>
    <property type="match status" value="1"/>
</dbReference>
<dbReference type="InterPro" id="IPR029062">
    <property type="entry name" value="Class_I_gatase-like"/>
</dbReference>
<dbReference type="STRING" id="33935.ADM90_14480"/>